<evidence type="ECO:0000256" key="5">
    <source>
        <dbReference type="ARBA" id="ARBA00022692"/>
    </source>
</evidence>
<proteinExistence type="inferred from homology"/>
<keyword evidence="12" id="KW-1185">Reference proteome</keyword>
<dbReference type="STRING" id="4909.A0A2U9R7E4"/>
<evidence type="ECO:0000256" key="9">
    <source>
        <dbReference type="RuleBase" id="RU367056"/>
    </source>
</evidence>
<dbReference type="EMBL" id="CP028776">
    <property type="protein sequence ID" value="AWU77350.1"/>
    <property type="molecule type" value="Genomic_DNA"/>
</dbReference>
<protein>
    <recommendedName>
        <fullName evidence="9">Cytochrome c oxidase assembly factor 3</fullName>
    </recommendedName>
</protein>
<reference evidence="11 12" key="1">
    <citation type="submission" date="2018-06" db="EMBL/GenBank/DDBJ databases">
        <title>Population genomics shows no distinction between pathogenic Candida krusei and environmental Pichia kudriavzevii: One species, four names.</title>
        <authorList>
            <person name="Douglass A.P."/>
            <person name="Offei B."/>
            <person name="Braun-Galleani S."/>
            <person name="Coughlan A.Y."/>
            <person name="Martos A."/>
            <person name="Ortiz-Merino R.A."/>
            <person name="Byrne K.P."/>
            <person name="Wolfe K.H."/>
        </authorList>
    </citation>
    <scope>NUCLEOTIDE SEQUENCE [LARGE SCALE GENOMIC DNA]</scope>
    <source>
        <strain evidence="11 12">CBS573</strain>
    </source>
</reference>
<comment type="subunit">
    <text evidence="4 9">Component of 250-400 kDa complexes called cytochrome oxidase assembly intermediates or COA complexes.</text>
</comment>
<name>A0A2U9R7E4_PICKU</name>
<accession>A0A2U9R7E4</accession>
<comment type="subcellular location">
    <subcellularLocation>
        <location evidence="2">Mitochondrion inner membrane</location>
        <topology evidence="2">Single-pass membrane protein</topology>
    </subcellularLocation>
</comment>
<evidence type="ECO:0000256" key="4">
    <source>
        <dbReference type="ARBA" id="ARBA00011351"/>
    </source>
</evidence>
<feature type="transmembrane region" description="Helical" evidence="9">
    <location>
        <begin position="35"/>
        <end position="56"/>
    </location>
</feature>
<dbReference type="InterPro" id="IPR041752">
    <property type="entry name" value="Coa3"/>
</dbReference>
<keyword evidence="5 9" id="KW-0812">Transmembrane</keyword>
<evidence type="ECO:0000313" key="11">
    <source>
        <dbReference type="EMBL" id="AWU77350.1"/>
    </source>
</evidence>
<comment type="function">
    <text evidence="1 9">Required for assembly of cytochrome c oxidase (complex IV).</text>
</comment>
<organism evidence="11 12">
    <name type="scientific">Pichia kudriavzevii</name>
    <name type="common">Yeast</name>
    <name type="synonym">Issatchenkia orientalis</name>
    <dbReference type="NCBI Taxonomy" id="4909"/>
    <lineage>
        <taxon>Eukaryota</taxon>
        <taxon>Fungi</taxon>
        <taxon>Dikarya</taxon>
        <taxon>Ascomycota</taxon>
        <taxon>Saccharomycotina</taxon>
        <taxon>Pichiomycetes</taxon>
        <taxon>Pichiales</taxon>
        <taxon>Pichiaceae</taxon>
        <taxon>Pichia</taxon>
    </lineage>
</organism>
<sequence>MHPSSLARNMMSNKGYYEPHTYRMSPAMLRARQPYFVKNMIGLAVLVAIPVGIYMYTYNFLNQDDFDDIPIPPLDEETIKELQREYAETKNKK</sequence>
<keyword evidence="9" id="KW-0999">Mitochondrion inner membrane</keyword>
<gene>
    <name evidence="11" type="ORF">C5L36_0D00880</name>
</gene>
<evidence type="ECO:0000256" key="1">
    <source>
        <dbReference type="ARBA" id="ARBA00003064"/>
    </source>
</evidence>
<dbReference type="GeneID" id="40385179"/>
<feature type="domain" description="Cytochrome c oxidase assembly factor 3 mitochondrial coiled-coil" evidence="10">
    <location>
        <begin position="28"/>
        <end position="76"/>
    </location>
</feature>
<dbReference type="PANTHER" id="PTHR15642:SF3">
    <property type="entry name" value="CYTOCHROME C OXIDASE ASSEMBLY FACTOR 3 HOMOLOG, MITOCHONDRIAL"/>
    <property type="match status" value="1"/>
</dbReference>
<evidence type="ECO:0000256" key="8">
    <source>
        <dbReference type="ARBA" id="ARBA00023136"/>
    </source>
</evidence>
<dbReference type="KEGG" id="pkz:C5L36_0D00880"/>
<dbReference type="GO" id="GO:0033617">
    <property type="term" value="P:mitochondrial respiratory chain complex IV assembly"/>
    <property type="evidence" value="ECO:0007669"/>
    <property type="project" value="UniProtKB-UniRule"/>
</dbReference>
<evidence type="ECO:0000256" key="6">
    <source>
        <dbReference type="ARBA" id="ARBA00022989"/>
    </source>
</evidence>
<dbReference type="Pfam" id="PF09813">
    <property type="entry name" value="Coa3_cc"/>
    <property type="match status" value="1"/>
</dbReference>
<dbReference type="AlphaFoldDB" id="A0A2U9R7E4"/>
<evidence type="ECO:0000256" key="2">
    <source>
        <dbReference type="ARBA" id="ARBA00004434"/>
    </source>
</evidence>
<evidence type="ECO:0000313" key="12">
    <source>
        <dbReference type="Proteomes" id="UP000249293"/>
    </source>
</evidence>
<dbReference type="Proteomes" id="UP000249293">
    <property type="component" value="Chromosome 4"/>
</dbReference>
<keyword evidence="7 9" id="KW-0496">Mitochondrion</keyword>
<dbReference type="VEuPathDB" id="FungiDB:C5L36_0D00880"/>
<keyword evidence="6 9" id="KW-1133">Transmembrane helix</keyword>
<keyword evidence="8 9" id="KW-0472">Membrane</keyword>
<evidence type="ECO:0000256" key="3">
    <source>
        <dbReference type="ARBA" id="ARBA00007035"/>
    </source>
</evidence>
<dbReference type="PANTHER" id="PTHR15642">
    <property type="entry name" value="CYTOCHROME C OXIDASE ASSEMBLY FACTOR 3, MITOCHONDRIAL"/>
    <property type="match status" value="1"/>
</dbReference>
<comment type="similarity">
    <text evidence="3 9">Belongs to the COA3 family.</text>
</comment>
<evidence type="ECO:0000259" key="10">
    <source>
        <dbReference type="Pfam" id="PF09813"/>
    </source>
</evidence>
<dbReference type="OrthoDB" id="10018333at2759"/>
<dbReference type="InterPro" id="IPR018628">
    <property type="entry name" value="Coa3_CC"/>
</dbReference>
<evidence type="ECO:0000256" key="7">
    <source>
        <dbReference type="ARBA" id="ARBA00023128"/>
    </source>
</evidence>
<dbReference type="RefSeq" id="XP_029322827.1">
    <property type="nucleotide sequence ID" value="XM_029466967.1"/>
</dbReference>
<dbReference type="GO" id="GO:0005743">
    <property type="term" value="C:mitochondrial inner membrane"/>
    <property type="evidence" value="ECO:0007669"/>
    <property type="project" value="UniProtKB-SubCell"/>
</dbReference>